<evidence type="ECO:0000256" key="1">
    <source>
        <dbReference type="SAM" id="Phobius"/>
    </source>
</evidence>
<dbReference type="PANTHER" id="PTHR36111:SF2">
    <property type="entry name" value="INNER MEMBRANE PROTEIN"/>
    <property type="match status" value="1"/>
</dbReference>
<dbReference type="EMBL" id="CAEZUS010000001">
    <property type="protein sequence ID" value="CAB4600409.1"/>
    <property type="molecule type" value="Genomic_DNA"/>
</dbReference>
<gene>
    <name evidence="2" type="ORF">UFOPK1852_00014</name>
</gene>
<keyword evidence="1" id="KW-1133">Transmembrane helix</keyword>
<dbReference type="InterPro" id="IPR007563">
    <property type="entry name" value="DUF554"/>
</dbReference>
<keyword evidence="1" id="KW-0472">Membrane</keyword>
<evidence type="ECO:0000313" key="2">
    <source>
        <dbReference type="EMBL" id="CAB4600409.1"/>
    </source>
</evidence>
<keyword evidence="1" id="KW-0812">Transmembrane</keyword>
<proteinExistence type="predicted"/>
<dbReference type="AlphaFoldDB" id="A0A6J6GKL0"/>
<feature type="transmembrane region" description="Helical" evidence="1">
    <location>
        <begin position="6"/>
        <end position="24"/>
    </location>
</feature>
<dbReference type="PANTHER" id="PTHR36111">
    <property type="entry name" value="INNER MEMBRANE PROTEIN-RELATED"/>
    <property type="match status" value="1"/>
</dbReference>
<name>A0A6J6GKL0_9ZZZZ</name>
<feature type="transmembrane region" description="Helical" evidence="1">
    <location>
        <begin position="111"/>
        <end position="135"/>
    </location>
</feature>
<feature type="transmembrane region" description="Helical" evidence="1">
    <location>
        <begin position="36"/>
        <end position="57"/>
    </location>
</feature>
<sequence>MEFPGLGTLINIFTIISGAALGVLIGSRVSEKLRNLVTDILGLVTLLAAASALIPLWSTEYVTALPKGWTLLCVLGSLLIGALIGSALHLEEKLEVLGENLRNRFRASKESPFIEGFVSASLLFAIGPLAILGSISDGMGTGIDQLILKSTLDFFAAMAFATSLGWGVAASAIPVGIYQGAWTIVGLGLGSILSGYQIAAMTIVGGLMLLCIALRLLKIKEVEVANLLPALAIAPVFAYLVHQFL</sequence>
<reference evidence="2" key="1">
    <citation type="submission" date="2020-05" db="EMBL/GenBank/DDBJ databases">
        <authorList>
            <person name="Chiriac C."/>
            <person name="Salcher M."/>
            <person name="Ghai R."/>
            <person name="Kavagutti S V."/>
        </authorList>
    </citation>
    <scope>NUCLEOTIDE SEQUENCE</scope>
</reference>
<organism evidence="2">
    <name type="scientific">freshwater metagenome</name>
    <dbReference type="NCBI Taxonomy" id="449393"/>
    <lineage>
        <taxon>unclassified sequences</taxon>
        <taxon>metagenomes</taxon>
        <taxon>ecological metagenomes</taxon>
    </lineage>
</organism>
<protein>
    <submittedName>
        <fullName evidence="2">Unannotated protein</fullName>
    </submittedName>
</protein>
<dbReference type="Pfam" id="PF04474">
    <property type="entry name" value="DUF554"/>
    <property type="match status" value="1"/>
</dbReference>
<feature type="transmembrane region" description="Helical" evidence="1">
    <location>
        <begin position="147"/>
        <end position="168"/>
    </location>
</feature>
<feature type="transmembrane region" description="Helical" evidence="1">
    <location>
        <begin position="224"/>
        <end position="242"/>
    </location>
</feature>
<accession>A0A6J6GKL0</accession>
<feature type="transmembrane region" description="Helical" evidence="1">
    <location>
        <begin position="69"/>
        <end position="90"/>
    </location>
</feature>